<evidence type="ECO:0000313" key="2">
    <source>
        <dbReference type="EMBL" id="GFH49173.1"/>
    </source>
</evidence>
<dbReference type="AlphaFoldDB" id="A0AAD3H3Y9"/>
<sequence>MVHMIKGKLQEKNFIELDENQAAQVPFPPGCKVIVLNQGSLQCTGEVSGVYISFEHNSSTCKKYYRVESVDAKGFAASEIVLGDSVRYAINCPIMISSSTDRNADATTVDGVIKGFEIQDSEDESSDNHKFLYTVEVCAVSSRGDERVFRQRGIEADHIRFRPVSENIETVTNSASSFDEKTSVVSLEEQPSAALHSSFISPMKAAPSVKTHKRNTFTAPPQPTLASPPPSHGKVAMMQSPTPSVSNEGTDRNLVSLDKCHPLPLPHPVHFQGKFDKHAKIPDFSFVTNFKPDIGQDGRRCCVMCGKFRMLNSGKSTKTKSMKSTSQYSVDNIVIPNQNKGVCTECDVNVWVLNKCGTQFKWCKGCKNFKAWCTFGEKGSATKCMCCRDRQKEKYAQSKKRKAAMELAQMASSHHSTKRPMLSQFYE</sequence>
<comment type="caution">
    <text evidence="2">The sequence shown here is derived from an EMBL/GenBank/DDBJ whole genome shotgun (WGS) entry which is preliminary data.</text>
</comment>
<feature type="compositionally biased region" description="Polar residues" evidence="1">
    <location>
        <begin position="239"/>
        <end position="248"/>
    </location>
</feature>
<name>A0AAD3H3Y9_9STRA</name>
<protein>
    <submittedName>
        <fullName evidence="2">Uncharacterized protein</fullName>
    </submittedName>
</protein>
<evidence type="ECO:0000313" key="3">
    <source>
        <dbReference type="Proteomes" id="UP001054902"/>
    </source>
</evidence>
<accession>A0AAD3H3Y9</accession>
<keyword evidence="3" id="KW-1185">Reference proteome</keyword>
<proteinExistence type="predicted"/>
<feature type="compositionally biased region" description="Pro residues" evidence="1">
    <location>
        <begin position="220"/>
        <end position="231"/>
    </location>
</feature>
<gene>
    <name evidence="2" type="ORF">CTEN210_05649</name>
</gene>
<dbReference type="Proteomes" id="UP001054902">
    <property type="component" value="Unassembled WGS sequence"/>
</dbReference>
<dbReference type="EMBL" id="BLLK01000032">
    <property type="protein sequence ID" value="GFH49173.1"/>
    <property type="molecule type" value="Genomic_DNA"/>
</dbReference>
<reference evidence="2 3" key="1">
    <citation type="journal article" date="2021" name="Sci. Rep.">
        <title>The genome of the diatom Chaetoceros tenuissimus carries an ancient integrated fragment of an extant virus.</title>
        <authorList>
            <person name="Hongo Y."/>
            <person name="Kimura K."/>
            <person name="Takaki Y."/>
            <person name="Yoshida Y."/>
            <person name="Baba S."/>
            <person name="Kobayashi G."/>
            <person name="Nagasaki K."/>
            <person name="Hano T."/>
            <person name="Tomaru Y."/>
        </authorList>
    </citation>
    <scope>NUCLEOTIDE SEQUENCE [LARGE SCALE GENOMIC DNA]</scope>
    <source>
        <strain evidence="2 3">NIES-3715</strain>
    </source>
</reference>
<feature type="region of interest" description="Disordered" evidence="1">
    <location>
        <begin position="214"/>
        <end position="249"/>
    </location>
</feature>
<evidence type="ECO:0000256" key="1">
    <source>
        <dbReference type="SAM" id="MobiDB-lite"/>
    </source>
</evidence>
<organism evidence="2 3">
    <name type="scientific">Chaetoceros tenuissimus</name>
    <dbReference type="NCBI Taxonomy" id="426638"/>
    <lineage>
        <taxon>Eukaryota</taxon>
        <taxon>Sar</taxon>
        <taxon>Stramenopiles</taxon>
        <taxon>Ochrophyta</taxon>
        <taxon>Bacillariophyta</taxon>
        <taxon>Coscinodiscophyceae</taxon>
        <taxon>Chaetocerotophycidae</taxon>
        <taxon>Chaetocerotales</taxon>
        <taxon>Chaetocerotaceae</taxon>
        <taxon>Chaetoceros</taxon>
    </lineage>
</organism>